<dbReference type="SMART" id="SM00389">
    <property type="entry name" value="HOX"/>
    <property type="match status" value="1"/>
</dbReference>
<keyword evidence="6 9" id="KW-0238">DNA-binding</keyword>
<keyword evidence="8 9" id="KW-0539">Nucleus</keyword>
<dbReference type="InterPro" id="IPR017970">
    <property type="entry name" value="Homeobox_CS"/>
</dbReference>
<evidence type="ECO:0000259" key="13">
    <source>
        <dbReference type="PROSITE" id="PS50071"/>
    </source>
</evidence>
<accession>A0A814IGX0</accession>
<dbReference type="GO" id="GO:0030182">
    <property type="term" value="P:neuron differentiation"/>
    <property type="evidence" value="ECO:0007669"/>
    <property type="project" value="TreeGrafter"/>
</dbReference>
<evidence type="ECO:0000256" key="6">
    <source>
        <dbReference type="ARBA" id="ARBA00023125"/>
    </source>
</evidence>
<keyword evidence="3" id="KW-0677">Repeat</keyword>
<evidence type="ECO:0000313" key="15">
    <source>
        <dbReference type="Proteomes" id="UP000663860"/>
    </source>
</evidence>
<evidence type="ECO:0000256" key="5">
    <source>
        <dbReference type="ARBA" id="ARBA00023038"/>
    </source>
</evidence>
<dbReference type="PANTHER" id="PTHR24208">
    <property type="entry name" value="LIM/HOMEOBOX PROTEIN LHX"/>
    <property type="match status" value="1"/>
</dbReference>
<dbReference type="AlphaFoldDB" id="A0A814IGX0"/>
<keyword evidence="4 10" id="KW-0862">Zinc</keyword>
<dbReference type="Gene3D" id="2.10.110.10">
    <property type="entry name" value="Cysteine Rich Protein"/>
    <property type="match status" value="2"/>
</dbReference>
<dbReference type="GO" id="GO:0005634">
    <property type="term" value="C:nucleus"/>
    <property type="evidence" value="ECO:0007669"/>
    <property type="project" value="UniProtKB-SubCell"/>
</dbReference>
<feature type="domain" description="LIM zinc-binding" evidence="12">
    <location>
        <begin position="91"/>
        <end position="154"/>
    </location>
</feature>
<evidence type="ECO:0000256" key="10">
    <source>
        <dbReference type="PROSITE-ProRule" id="PRU00125"/>
    </source>
</evidence>
<dbReference type="GO" id="GO:0046872">
    <property type="term" value="F:metal ion binding"/>
    <property type="evidence" value="ECO:0007669"/>
    <property type="project" value="UniProtKB-KW"/>
</dbReference>
<evidence type="ECO:0000256" key="8">
    <source>
        <dbReference type="ARBA" id="ARBA00023242"/>
    </source>
</evidence>
<dbReference type="PROSITE" id="PS50071">
    <property type="entry name" value="HOMEOBOX_2"/>
    <property type="match status" value="1"/>
</dbReference>
<dbReference type="PROSITE" id="PS00478">
    <property type="entry name" value="LIM_DOMAIN_1"/>
    <property type="match status" value="2"/>
</dbReference>
<evidence type="ECO:0000256" key="1">
    <source>
        <dbReference type="ARBA" id="ARBA00004123"/>
    </source>
</evidence>
<evidence type="ECO:0000256" key="3">
    <source>
        <dbReference type="ARBA" id="ARBA00022737"/>
    </source>
</evidence>
<evidence type="ECO:0000259" key="12">
    <source>
        <dbReference type="PROSITE" id="PS50023"/>
    </source>
</evidence>
<organism evidence="14 15">
    <name type="scientific">Adineta steineri</name>
    <dbReference type="NCBI Taxonomy" id="433720"/>
    <lineage>
        <taxon>Eukaryota</taxon>
        <taxon>Metazoa</taxon>
        <taxon>Spiralia</taxon>
        <taxon>Gnathifera</taxon>
        <taxon>Rotifera</taxon>
        <taxon>Eurotatoria</taxon>
        <taxon>Bdelloidea</taxon>
        <taxon>Adinetida</taxon>
        <taxon>Adinetidae</taxon>
        <taxon>Adineta</taxon>
    </lineage>
</organism>
<dbReference type="SMART" id="SM00132">
    <property type="entry name" value="LIM"/>
    <property type="match status" value="2"/>
</dbReference>
<sequence length="336" mass="38953">MSANMTFDNERNIVIGNEYDTGLINSTSYVVYDCCVCSLPIHDQLIFRVNENYFHSFCINCSECHMNLFDKCYTRNGKIYCKEHFFKEFGTECASCKYSIASSEDVQRANEFIYHLQCFSCLICHHHFRTGEKFYLINDQKLVCKTDYDTIKNKVFHDTNKRSRTTVTQKQLEILKKVYTTSIKPGRHIRESLAKDTGLDIRVVQVWFQNRRAKEKRLKKDTSKQRSTAIRTKDKKECKIKIPNIRQKQHSTNEDDIVSLSDELSEHDSNDSLSSVRRLSSEFVSFKSSSTESKGLLIPSSYSTSSSTITFFSSCYLHITGTIIVLDFFLAETLKQ</sequence>
<dbReference type="PROSITE" id="PS00027">
    <property type="entry name" value="HOMEOBOX_1"/>
    <property type="match status" value="1"/>
</dbReference>
<dbReference type="InterPro" id="IPR050453">
    <property type="entry name" value="LIM_Homeobox_TF"/>
</dbReference>
<reference evidence="14" key="1">
    <citation type="submission" date="2021-02" db="EMBL/GenBank/DDBJ databases">
        <authorList>
            <person name="Nowell W R."/>
        </authorList>
    </citation>
    <scope>NUCLEOTIDE SEQUENCE</scope>
</reference>
<dbReference type="Proteomes" id="UP000663860">
    <property type="component" value="Unassembled WGS sequence"/>
</dbReference>
<comment type="caution">
    <text evidence="14">The sequence shown here is derived from an EMBL/GenBank/DDBJ whole genome shotgun (WGS) entry which is preliminary data.</text>
</comment>
<dbReference type="SUPFAM" id="SSF46689">
    <property type="entry name" value="Homeodomain-like"/>
    <property type="match status" value="1"/>
</dbReference>
<dbReference type="Gene3D" id="1.10.10.60">
    <property type="entry name" value="Homeodomain-like"/>
    <property type="match status" value="1"/>
</dbReference>
<dbReference type="PROSITE" id="PS50023">
    <property type="entry name" value="LIM_DOMAIN_2"/>
    <property type="match status" value="2"/>
</dbReference>
<dbReference type="Pfam" id="PF00412">
    <property type="entry name" value="LIM"/>
    <property type="match status" value="2"/>
</dbReference>
<dbReference type="EMBL" id="CAJNOE010000184">
    <property type="protein sequence ID" value="CAF1023310.1"/>
    <property type="molecule type" value="Genomic_DNA"/>
</dbReference>
<dbReference type="SUPFAM" id="SSF57716">
    <property type="entry name" value="Glucocorticoid receptor-like (DNA-binding domain)"/>
    <property type="match status" value="1"/>
</dbReference>
<keyword evidence="5 10" id="KW-0440">LIM domain</keyword>
<feature type="domain" description="LIM zinc-binding" evidence="12">
    <location>
        <begin position="32"/>
        <end position="90"/>
    </location>
</feature>
<keyword evidence="7 9" id="KW-0371">Homeobox</keyword>
<evidence type="ECO:0000256" key="2">
    <source>
        <dbReference type="ARBA" id="ARBA00022723"/>
    </source>
</evidence>
<name>A0A814IGX0_9BILA</name>
<evidence type="ECO:0000256" key="11">
    <source>
        <dbReference type="RuleBase" id="RU000682"/>
    </source>
</evidence>
<dbReference type="GO" id="GO:0000977">
    <property type="term" value="F:RNA polymerase II transcription regulatory region sequence-specific DNA binding"/>
    <property type="evidence" value="ECO:0007669"/>
    <property type="project" value="TreeGrafter"/>
</dbReference>
<dbReference type="InterPro" id="IPR009057">
    <property type="entry name" value="Homeodomain-like_sf"/>
</dbReference>
<protein>
    <submittedName>
        <fullName evidence="14">Uncharacterized protein</fullName>
    </submittedName>
</protein>
<evidence type="ECO:0000256" key="4">
    <source>
        <dbReference type="ARBA" id="ARBA00022833"/>
    </source>
</evidence>
<feature type="domain" description="Homeobox" evidence="13">
    <location>
        <begin position="158"/>
        <end position="218"/>
    </location>
</feature>
<proteinExistence type="predicted"/>
<evidence type="ECO:0000313" key="14">
    <source>
        <dbReference type="EMBL" id="CAF1023310.1"/>
    </source>
</evidence>
<gene>
    <name evidence="14" type="ORF">IZO911_LOCUS18849</name>
</gene>
<keyword evidence="2 10" id="KW-0479">Metal-binding</keyword>
<dbReference type="Pfam" id="PF00046">
    <property type="entry name" value="Homeodomain"/>
    <property type="match status" value="1"/>
</dbReference>
<dbReference type="InterPro" id="IPR001781">
    <property type="entry name" value="Znf_LIM"/>
</dbReference>
<dbReference type="InterPro" id="IPR001356">
    <property type="entry name" value="HD"/>
</dbReference>
<dbReference type="GO" id="GO:0000981">
    <property type="term" value="F:DNA-binding transcription factor activity, RNA polymerase II-specific"/>
    <property type="evidence" value="ECO:0007669"/>
    <property type="project" value="InterPro"/>
</dbReference>
<comment type="subcellular location">
    <subcellularLocation>
        <location evidence="1 9 11">Nucleus</location>
    </subcellularLocation>
</comment>
<feature type="DNA-binding region" description="Homeobox" evidence="9">
    <location>
        <begin position="160"/>
        <end position="219"/>
    </location>
</feature>
<evidence type="ECO:0000256" key="9">
    <source>
        <dbReference type="PROSITE-ProRule" id="PRU00108"/>
    </source>
</evidence>
<dbReference type="CDD" id="cd00086">
    <property type="entry name" value="homeodomain"/>
    <property type="match status" value="1"/>
</dbReference>
<dbReference type="PANTHER" id="PTHR24208:SF128">
    <property type="entry name" value="LIM3, ISOFORM G"/>
    <property type="match status" value="1"/>
</dbReference>
<evidence type="ECO:0000256" key="7">
    <source>
        <dbReference type="ARBA" id="ARBA00023155"/>
    </source>
</evidence>